<comment type="cofactor">
    <cofactor evidence="1">
        <name>Mg(2+)</name>
        <dbReference type="ChEBI" id="CHEBI:18420"/>
    </cofactor>
</comment>
<evidence type="ECO:0000256" key="1">
    <source>
        <dbReference type="ARBA" id="ARBA00001946"/>
    </source>
</evidence>
<name>A0A9X4BHM7_9GAMM</name>
<accession>A0A9X4BHM7</accession>
<protein>
    <recommendedName>
        <fullName evidence="2">diguanylate cyclase</fullName>
        <ecNumber evidence="2">2.7.7.65</ecNumber>
    </recommendedName>
</protein>
<dbReference type="PROSITE" id="PS50887">
    <property type="entry name" value="GGDEF"/>
    <property type="match status" value="1"/>
</dbReference>
<dbReference type="InterPro" id="IPR029787">
    <property type="entry name" value="Nucleotide_cyclase"/>
</dbReference>
<evidence type="ECO:0000256" key="3">
    <source>
        <dbReference type="ARBA" id="ARBA00034247"/>
    </source>
</evidence>
<dbReference type="GO" id="GO:1902201">
    <property type="term" value="P:negative regulation of bacterial-type flagellum-dependent cell motility"/>
    <property type="evidence" value="ECO:0007669"/>
    <property type="project" value="TreeGrafter"/>
</dbReference>
<organism evidence="6 7">
    <name type="scientific">Tahibacter soli</name>
    <dbReference type="NCBI Taxonomy" id="2983605"/>
    <lineage>
        <taxon>Bacteria</taxon>
        <taxon>Pseudomonadati</taxon>
        <taxon>Pseudomonadota</taxon>
        <taxon>Gammaproteobacteria</taxon>
        <taxon>Lysobacterales</taxon>
        <taxon>Rhodanobacteraceae</taxon>
        <taxon>Tahibacter</taxon>
    </lineage>
</organism>
<dbReference type="InterPro" id="IPR000160">
    <property type="entry name" value="GGDEF_dom"/>
</dbReference>
<dbReference type="FunFam" id="3.30.70.270:FF:000001">
    <property type="entry name" value="Diguanylate cyclase domain protein"/>
    <property type="match status" value="1"/>
</dbReference>
<comment type="caution">
    <text evidence="6">The sequence shown here is derived from an EMBL/GenBank/DDBJ whole genome shotgun (WGS) entry which is preliminary data.</text>
</comment>
<evidence type="ECO:0000256" key="4">
    <source>
        <dbReference type="SAM" id="Phobius"/>
    </source>
</evidence>
<keyword evidence="4" id="KW-0472">Membrane</keyword>
<dbReference type="CDD" id="cd01949">
    <property type="entry name" value="GGDEF"/>
    <property type="match status" value="1"/>
</dbReference>
<feature type="domain" description="GGDEF" evidence="5">
    <location>
        <begin position="255"/>
        <end position="388"/>
    </location>
</feature>
<feature type="transmembrane region" description="Helical" evidence="4">
    <location>
        <begin position="154"/>
        <end position="173"/>
    </location>
</feature>
<gene>
    <name evidence="6" type="ORF">OD750_017550</name>
</gene>
<dbReference type="SMART" id="SM00267">
    <property type="entry name" value="GGDEF"/>
    <property type="match status" value="1"/>
</dbReference>
<reference evidence="6" key="1">
    <citation type="submission" date="2023-02" db="EMBL/GenBank/DDBJ databases">
        <title>Tahibacter soli sp. nov. isolated from soil.</title>
        <authorList>
            <person name="Baek J.H."/>
            <person name="Lee J.K."/>
            <person name="Choi D.G."/>
            <person name="Jeon C.O."/>
        </authorList>
    </citation>
    <scope>NUCLEOTIDE SEQUENCE</scope>
    <source>
        <strain evidence="6">BL</strain>
    </source>
</reference>
<dbReference type="NCBIfam" id="TIGR00254">
    <property type="entry name" value="GGDEF"/>
    <property type="match status" value="1"/>
</dbReference>
<comment type="catalytic activity">
    <reaction evidence="3">
        <text>2 GTP = 3',3'-c-di-GMP + 2 diphosphate</text>
        <dbReference type="Rhea" id="RHEA:24898"/>
        <dbReference type="ChEBI" id="CHEBI:33019"/>
        <dbReference type="ChEBI" id="CHEBI:37565"/>
        <dbReference type="ChEBI" id="CHEBI:58805"/>
        <dbReference type="EC" id="2.7.7.65"/>
    </reaction>
</comment>
<dbReference type="EC" id="2.7.7.65" evidence="2"/>
<dbReference type="PANTHER" id="PTHR45138:SF9">
    <property type="entry name" value="DIGUANYLATE CYCLASE DGCM-RELATED"/>
    <property type="match status" value="1"/>
</dbReference>
<feature type="transmembrane region" description="Helical" evidence="4">
    <location>
        <begin position="193"/>
        <end position="213"/>
    </location>
</feature>
<sequence>MLFDVRTAMFLAAFITLMLAVCLAATLNRQEPPVAGAVALWVRATALQPFAWLLLALRDYVPDVWSIVLGNALICFAYAEYPRALRLFTRGHAGSPLPHFVAGATLAPVAAFTWIWPSVAARTVATSLAILVLFALAVSALVRGTPRPLPRSHAITAAAFFVGALLLGVRAAFEGFTHTPLTSGTAVTPMQVLIFGYSALAPVLMTFGFVLMCNDRMRAELERLAATDPLTGVWNRRMLEQLVTSQLADARRHFRPVSALLIDADHFKLINDGFGHDVGDAALKALAADVRSHLRPGDLIGRLGGEEFLVVLAGAASAEAVAVAERLRESVAALAIDVHGIALKLSISIGVATLADTSHDFGALVRRADEAMYEAKRAGRNRVSLAMRPAGAVQAVTMAR</sequence>
<evidence type="ECO:0000259" key="5">
    <source>
        <dbReference type="PROSITE" id="PS50887"/>
    </source>
</evidence>
<dbReference type="GO" id="GO:0043709">
    <property type="term" value="P:cell adhesion involved in single-species biofilm formation"/>
    <property type="evidence" value="ECO:0007669"/>
    <property type="project" value="TreeGrafter"/>
</dbReference>
<dbReference type="Gene3D" id="3.30.70.270">
    <property type="match status" value="1"/>
</dbReference>
<dbReference type="EMBL" id="JAOVZO020000018">
    <property type="protein sequence ID" value="MDC8014355.1"/>
    <property type="molecule type" value="Genomic_DNA"/>
</dbReference>
<evidence type="ECO:0000313" key="6">
    <source>
        <dbReference type="EMBL" id="MDC8014355.1"/>
    </source>
</evidence>
<dbReference type="SUPFAM" id="SSF55073">
    <property type="entry name" value="Nucleotide cyclase"/>
    <property type="match status" value="1"/>
</dbReference>
<dbReference type="RefSeq" id="WP_263541991.1">
    <property type="nucleotide sequence ID" value="NZ_JAOVZO020000018.1"/>
</dbReference>
<proteinExistence type="predicted"/>
<evidence type="ECO:0000256" key="2">
    <source>
        <dbReference type="ARBA" id="ARBA00012528"/>
    </source>
</evidence>
<feature type="transmembrane region" description="Helical" evidence="4">
    <location>
        <begin position="60"/>
        <end position="79"/>
    </location>
</feature>
<dbReference type="Pfam" id="PF00990">
    <property type="entry name" value="GGDEF"/>
    <property type="match status" value="1"/>
</dbReference>
<dbReference type="Proteomes" id="UP001139971">
    <property type="component" value="Unassembled WGS sequence"/>
</dbReference>
<dbReference type="PANTHER" id="PTHR45138">
    <property type="entry name" value="REGULATORY COMPONENTS OF SENSORY TRANSDUCTION SYSTEM"/>
    <property type="match status" value="1"/>
</dbReference>
<feature type="transmembrane region" description="Helical" evidence="4">
    <location>
        <begin position="6"/>
        <end position="27"/>
    </location>
</feature>
<feature type="transmembrane region" description="Helical" evidence="4">
    <location>
        <begin position="123"/>
        <end position="142"/>
    </location>
</feature>
<dbReference type="InterPro" id="IPR050469">
    <property type="entry name" value="Diguanylate_Cyclase"/>
</dbReference>
<keyword evidence="4" id="KW-0812">Transmembrane</keyword>
<feature type="transmembrane region" description="Helical" evidence="4">
    <location>
        <begin position="100"/>
        <end position="117"/>
    </location>
</feature>
<evidence type="ECO:0000313" key="7">
    <source>
        <dbReference type="Proteomes" id="UP001139971"/>
    </source>
</evidence>
<dbReference type="InterPro" id="IPR043128">
    <property type="entry name" value="Rev_trsase/Diguanyl_cyclase"/>
</dbReference>
<dbReference type="GO" id="GO:0005886">
    <property type="term" value="C:plasma membrane"/>
    <property type="evidence" value="ECO:0007669"/>
    <property type="project" value="TreeGrafter"/>
</dbReference>
<feature type="transmembrane region" description="Helical" evidence="4">
    <location>
        <begin position="34"/>
        <end position="54"/>
    </location>
</feature>
<keyword evidence="4" id="KW-1133">Transmembrane helix</keyword>
<dbReference type="GO" id="GO:0052621">
    <property type="term" value="F:diguanylate cyclase activity"/>
    <property type="evidence" value="ECO:0007669"/>
    <property type="project" value="UniProtKB-EC"/>
</dbReference>
<dbReference type="AlphaFoldDB" id="A0A9X4BHM7"/>
<keyword evidence="7" id="KW-1185">Reference proteome</keyword>